<evidence type="ECO:0000313" key="3">
    <source>
        <dbReference type="EMBL" id="OHU28934.1"/>
    </source>
</evidence>
<evidence type="ECO:0000256" key="1">
    <source>
        <dbReference type="SAM" id="MobiDB-lite"/>
    </source>
</evidence>
<keyword evidence="2" id="KW-0472">Membrane</keyword>
<reference evidence="3 4" key="1">
    <citation type="submission" date="2016-10" db="EMBL/GenBank/DDBJ databases">
        <title>Evaluation of Human, Veterinary and Environmental Mycobacterium chelonae Isolates by Core Genome Phylogenomic Analysis, Targeted Gene Comparison, and Anti-microbial Susceptibility Patterns: A Tale of Mistaken Identities.</title>
        <authorList>
            <person name="Fogelson S.B."/>
            <person name="Camus A.C."/>
            <person name="Lorenz W."/>
            <person name="Vasireddy R."/>
            <person name="Vasireddy S."/>
            <person name="Smith T."/>
            <person name="Brown-Elliott B.A."/>
            <person name="Wallace R.J.Jr."/>
            <person name="Hasan N.A."/>
            <person name="Reischl U."/>
            <person name="Sanchez S."/>
        </authorList>
    </citation>
    <scope>NUCLEOTIDE SEQUENCE [LARGE SCALE GENOMIC DNA]</scope>
    <source>
        <strain evidence="3 4">1559</strain>
    </source>
</reference>
<keyword evidence="2" id="KW-0812">Transmembrane</keyword>
<dbReference type="RefSeq" id="WP_070936944.1">
    <property type="nucleotide sequence ID" value="NZ_MLIK01000008.1"/>
</dbReference>
<keyword evidence="2" id="KW-1133">Transmembrane helix</keyword>
<comment type="caution">
    <text evidence="3">The sequence shown here is derived from an EMBL/GenBank/DDBJ whole genome shotgun (WGS) entry which is preliminary data.</text>
</comment>
<feature type="region of interest" description="Disordered" evidence="1">
    <location>
        <begin position="71"/>
        <end position="130"/>
    </location>
</feature>
<evidence type="ECO:0000313" key="4">
    <source>
        <dbReference type="Proteomes" id="UP000179616"/>
    </source>
</evidence>
<evidence type="ECO:0000256" key="2">
    <source>
        <dbReference type="SAM" id="Phobius"/>
    </source>
</evidence>
<protein>
    <submittedName>
        <fullName evidence="3">Uncharacterized protein</fullName>
    </submittedName>
</protein>
<dbReference type="EMBL" id="MLIK01000008">
    <property type="protein sequence ID" value="OHU28934.1"/>
    <property type="molecule type" value="Genomic_DNA"/>
</dbReference>
<gene>
    <name evidence="3" type="ORF">BKG76_06765</name>
</gene>
<proteinExistence type="predicted"/>
<feature type="compositionally biased region" description="Basic and acidic residues" evidence="1">
    <location>
        <begin position="71"/>
        <end position="110"/>
    </location>
</feature>
<name>A0A1S1LCY3_9MYCO</name>
<sequence>MSNIDDTNDAPGPDVNAQAADTDQPSLPESAPKARRTFGAPLKIAGAVSAVLAAVVLAFGAGVWAGSEFFEGHEHEHSESRSDDRDGAERHRDRDEHRFRDDRESGDRGQRSSAPSTATVTAPPTLPARP</sequence>
<dbReference type="STRING" id="948102.BKG76_06765"/>
<dbReference type="Proteomes" id="UP000179616">
    <property type="component" value="Unassembled WGS sequence"/>
</dbReference>
<feature type="compositionally biased region" description="Low complexity" evidence="1">
    <location>
        <begin position="112"/>
        <end position="123"/>
    </location>
</feature>
<feature type="region of interest" description="Disordered" evidence="1">
    <location>
        <begin position="1"/>
        <end position="34"/>
    </location>
</feature>
<accession>A0A1S1LCY3</accession>
<feature type="transmembrane region" description="Helical" evidence="2">
    <location>
        <begin position="44"/>
        <end position="65"/>
    </location>
</feature>
<dbReference type="GeneID" id="57166499"/>
<organism evidence="3 4">
    <name type="scientific">Mycobacteroides franklinii</name>
    <dbReference type="NCBI Taxonomy" id="948102"/>
    <lineage>
        <taxon>Bacteria</taxon>
        <taxon>Bacillati</taxon>
        <taxon>Actinomycetota</taxon>
        <taxon>Actinomycetes</taxon>
        <taxon>Mycobacteriales</taxon>
        <taxon>Mycobacteriaceae</taxon>
        <taxon>Mycobacteroides</taxon>
    </lineage>
</organism>
<dbReference type="AlphaFoldDB" id="A0A1S1LCY3"/>